<feature type="compositionally biased region" description="Basic and acidic residues" evidence="6">
    <location>
        <begin position="82"/>
        <end position="91"/>
    </location>
</feature>
<dbReference type="Gene3D" id="2.10.109.10">
    <property type="entry name" value="Umud Fragment, subunit A"/>
    <property type="match status" value="1"/>
</dbReference>
<keyword evidence="1" id="KW-0645">Protease</keyword>
<evidence type="ECO:0000313" key="9">
    <source>
        <dbReference type="Proteomes" id="UP000554520"/>
    </source>
</evidence>
<sequence length="257" mass="27762">MDEFAKALGYKSASSVQRYESPTDYAGGYLKRDLVAKIVDALAGKGSPAIRKEEIWELAGPEFSTRPASRPRLVQSYDPDGPEQRDNDERMSIGSETGFNGAPEGSSPQIDITAGMGAGGLAIVNEGVPGKHGMTFSAESVKDYWKLPPAILVSLGLGARDIAIFPVQGDSMQPTLDEGDVVFIDTRHRRPSPDGLYAIIDELGGLAIKRLEVSSVPGAEETLVSVISDNPRHKTKVWKVEDLYVVGRVMRKFGTVK</sequence>
<dbReference type="GO" id="GO:0004252">
    <property type="term" value="F:serine-type endopeptidase activity"/>
    <property type="evidence" value="ECO:0007669"/>
    <property type="project" value="InterPro"/>
</dbReference>
<dbReference type="InterPro" id="IPR019756">
    <property type="entry name" value="Pept_S26A_signal_pept_1_Ser-AS"/>
</dbReference>
<evidence type="ECO:0000256" key="5">
    <source>
        <dbReference type="ARBA" id="ARBA00023163"/>
    </source>
</evidence>
<name>A0A839U4B8_9HYPH</name>
<evidence type="ECO:0000256" key="3">
    <source>
        <dbReference type="ARBA" id="ARBA00023015"/>
    </source>
</evidence>
<feature type="domain" description="Peptidase S24/S26A/S26B/S26C" evidence="7">
    <location>
        <begin position="139"/>
        <end position="250"/>
    </location>
</feature>
<dbReference type="PROSITE" id="PS00501">
    <property type="entry name" value="SPASE_I_1"/>
    <property type="match status" value="1"/>
</dbReference>
<reference evidence="8 9" key="1">
    <citation type="submission" date="2020-08" db="EMBL/GenBank/DDBJ databases">
        <title>Genomic Encyclopedia of Type Strains, Phase III (KMG-III): the genomes of soil and plant-associated and newly described type strains.</title>
        <authorList>
            <person name="Whitman W."/>
        </authorList>
    </citation>
    <scope>NUCLEOTIDE SEQUENCE [LARGE SCALE GENOMIC DNA]</scope>
    <source>
        <strain evidence="8 9">CECT 7015</strain>
    </source>
</reference>
<dbReference type="CDD" id="cd06529">
    <property type="entry name" value="S24_LexA-like"/>
    <property type="match status" value="1"/>
</dbReference>
<evidence type="ECO:0000313" key="8">
    <source>
        <dbReference type="EMBL" id="MBB3144894.1"/>
    </source>
</evidence>
<keyword evidence="3" id="KW-0805">Transcription regulation</keyword>
<dbReference type="GO" id="GO:0006508">
    <property type="term" value="P:proteolysis"/>
    <property type="evidence" value="ECO:0007669"/>
    <property type="project" value="UniProtKB-KW"/>
</dbReference>
<evidence type="ECO:0000256" key="4">
    <source>
        <dbReference type="ARBA" id="ARBA00023125"/>
    </source>
</evidence>
<proteinExistence type="predicted"/>
<accession>A0A839U4B8</accession>
<evidence type="ECO:0000259" key="7">
    <source>
        <dbReference type="Pfam" id="PF00717"/>
    </source>
</evidence>
<dbReference type="PANTHER" id="PTHR40661:SF3">
    <property type="entry name" value="FELS-1 PROPHAGE TRANSCRIPTIONAL REGULATOR"/>
    <property type="match status" value="1"/>
</dbReference>
<evidence type="ECO:0000256" key="1">
    <source>
        <dbReference type="ARBA" id="ARBA00022670"/>
    </source>
</evidence>
<dbReference type="InterPro" id="IPR015927">
    <property type="entry name" value="Peptidase_S24_S26A/B/C"/>
</dbReference>
<evidence type="ECO:0000256" key="6">
    <source>
        <dbReference type="SAM" id="MobiDB-lite"/>
    </source>
</evidence>
<protein>
    <recommendedName>
        <fullName evidence="7">Peptidase S24/S26A/S26B/S26C domain-containing protein</fullName>
    </recommendedName>
</protein>
<keyword evidence="9" id="KW-1185">Reference proteome</keyword>
<dbReference type="GO" id="GO:0003677">
    <property type="term" value="F:DNA binding"/>
    <property type="evidence" value="ECO:0007669"/>
    <property type="project" value="UniProtKB-KW"/>
</dbReference>
<dbReference type="EMBL" id="JACHXN010000003">
    <property type="protein sequence ID" value="MBB3144894.1"/>
    <property type="molecule type" value="Genomic_DNA"/>
</dbReference>
<dbReference type="Pfam" id="PF00717">
    <property type="entry name" value="Peptidase_S24"/>
    <property type="match status" value="1"/>
</dbReference>
<dbReference type="GO" id="GO:0016020">
    <property type="term" value="C:membrane"/>
    <property type="evidence" value="ECO:0007669"/>
    <property type="project" value="InterPro"/>
</dbReference>
<dbReference type="SUPFAM" id="SSF51306">
    <property type="entry name" value="LexA/Signal peptidase"/>
    <property type="match status" value="1"/>
</dbReference>
<dbReference type="InterPro" id="IPR036286">
    <property type="entry name" value="LexA/Signal_pep-like_sf"/>
</dbReference>
<keyword evidence="4" id="KW-0238">DNA-binding</keyword>
<dbReference type="InterPro" id="IPR039418">
    <property type="entry name" value="LexA-like"/>
</dbReference>
<keyword evidence="5" id="KW-0804">Transcription</keyword>
<feature type="region of interest" description="Disordered" evidence="6">
    <location>
        <begin position="66"/>
        <end position="111"/>
    </location>
</feature>
<dbReference type="AlphaFoldDB" id="A0A839U4B8"/>
<dbReference type="PANTHER" id="PTHR40661">
    <property type="match status" value="1"/>
</dbReference>
<evidence type="ECO:0000256" key="2">
    <source>
        <dbReference type="ARBA" id="ARBA00022801"/>
    </source>
</evidence>
<comment type="caution">
    <text evidence="8">The sequence shown here is derived from an EMBL/GenBank/DDBJ whole genome shotgun (WGS) entry which is preliminary data.</text>
</comment>
<keyword evidence="2" id="KW-0378">Hydrolase</keyword>
<organism evidence="8 9">
    <name type="scientific">Phyllobacterium trifolii</name>
    <dbReference type="NCBI Taxonomy" id="300193"/>
    <lineage>
        <taxon>Bacteria</taxon>
        <taxon>Pseudomonadati</taxon>
        <taxon>Pseudomonadota</taxon>
        <taxon>Alphaproteobacteria</taxon>
        <taxon>Hyphomicrobiales</taxon>
        <taxon>Phyllobacteriaceae</taxon>
        <taxon>Phyllobacterium</taxon>
    </lineage>
</organism>
<gene>
    <name evidence="8" type="ORF">FHS21_001295</name>
</gene>
<dbReference type="Proteomes" id="UP000554520">
    <property type="component" value="Unassembled WGS sequence"/>
</dbReference>